<evidence type="ECO:0000313" key="3">
    <source>
        <dbReference type="EMBL" id="KAL2917613.1"/>
    </source>
</evidence>
<feature type="region of interest" description="Disordered" evidence="1">
    <location>
        <begin position="119"/>
        <end position="142"/>
    </location>
</feature>
<keyword evidence="2" id="KW-0812">Transmembrane</keyword>
<organism evidence="3 4">
    <name type="scientific">Polyrhizophydium stewartii</name>
    <dbReference type="NCBI Taxonomy" id="2732419"/>
    <lineage>
        <taxon>Eukaryota</taxon>
        <taxon>Fungi</taxon>
        <taxon>Fungi incertae sedis</taxon>
        <taxon>Chytridiomycota</taxon>
        <taxon>Chytridiomycota incertae sedis</taxon>
        <taxon>Chytridiomycetes</taxon>
        <taxon>Rhizophydiales</taxon>
        <taxon>Rhizophydiales incertae sedis</taxon>
        <taxon>Polyrhizophydium</taxon>
    </lineage>
</organism>
<sequence length="772" mass="84572">MDPLKHSGSSHGLAHTGRIASSARLSPSELEPNERQIADQIRPNAPSDSTHHTVAGATPGHPMQGVAGDVVGSQPSGPTAPKALAIVTTLGPPLHGRADIPSSLGTGGEMRQMLPSYTTIQPPPSALSPPGAAPDKNTEEPIERKRSKRFLVLHDANFLGDACPASPTGDAPTSPYFSTISSPVMSGVGVDSFASSDGGNPDSGNTITSASKRIRRIKMIVNTVFNRIERLFDQPLFLMIANSVSCMLCCVGVILWVDFSMTTTQPGIWVYNLLHTALSSVGGMIIFFTLNMLNLIEDCEMSCTITWRRGDVIPGVTLSEIGERTQRVLRIYNASRFLYMSSRWVMLLSIWLLSLNLEWTPEITPIGNHDCIPPTYIPNTYNPSVAVGHFIAGATTYAEVYMYGLPLSDGVFGGLSGWPLEAPLNSFIVRSEGPVYAVKTSCDDAVEIVPYDDSRTWSDRWSNLTATLSFLNDTTQTWSITTVYPQGSVIEFNGTVQQTCSATMRFGSGYASYQYVVDEWDMVTGGQMSFVRTGSLSVVQGQSAKYSFADVTAHMSDPNEVHRIISNWTALTIAAVMNADYMPSQGGLFSNLMQWSTMPDGYYHVDENARGVAAVLSAIMQYVTMQYDGSQSEPCEYFGSTGAGRISVHQHWFIFFMASTLLTLTMTLIMFIRWSVKYRRGDYSMRTVVSLRHPLIMARDMRSIMNQFTRQAKSSRGGVSSRRDFHKWCSRQHVLFGEIASSPTHELGFGLKSNIRPCDPDKVSANQSGLVL</sequence>
<accession>A0ABR4NDL2</accession>
<feature type="transmembrane region" description="Helical" evidence="2">
    <location>
        <begin position="652"/>
        <end position="676"/>
    </location>
</feature>
<dbReference type="EMBL" id="JADGIZ020000010">
    <property type="protein sequence ID" value="KAL2917613.1"/>
    <property type="molecule type" value="Genomic_DNA"/>
</dbReference>
<keyword evidence="4" id="KW-1185">Reference proteome</keyword>
<comment type="caution">
    <text evidence="3">The sequence shown here is derived from an EMBL/GenBank/DDBJ whole genome shotgun (WGS) entry which is preliminary data.</text>
</comment>
<evidence type="ECO:0000256" key="2">
    <source>
        <dbReference type="SAM" id="Phobius"/>
    </source>
</evidence>
<name>A0ABR4NDL2_9FUNG</name>
<feature type="transmembrane region" description="Helical" evidence="2">
    <location>
        <begin position="269"/>
        <end position="293"/>
    </location>
</feature>
<proteinExistence type="predicted"/>
<feature type="transmembrane region" description="Helical" evidence="2">
    <location>
        <begin position="236"/>
        <end position="257"/>
    </location>
</feature>
<keyword evidence="2" id="KW-0472">Membrane</keyword>
<evidence type="ECO:0008006" key="5">
    <source>
        <dbReference type="Google" id="ProtNLM"/>
    </source>
</evidence>
<evidence type="ECO:0000256" key="1">
    <source>
        <dbReference type="SAM" id="MobiDB-lite"/>
    </source>
</evidence>
<gene>
    <name evidence="3" type="ORF">HK105_202899</name>
</gene>
<reference evidence="3 4" key="1">
    <citation type="submission" date="2023-09" db="EMBL/GenBank/DDBJ databases">
        <title>Pangenome analysis of Batrachochytrium dendrobatidis and related Chytrids.</title>
        <authorList>
            <person name="Yacoub M.N."/>
            <person name="Stajich J.E."/>
            <person name="James T.Y."/>
        </authorList>
    </citation>
    <scope>NUCLEOTIDE SEQUENCE [LARGE SCALE GENOMIC DNA]</scope>
    <source>
        <strain evidence="3 4">JEL0888</strain>
    </source>
</reference>
<keyword evidence="2" id="KW-1133">Transmembrane helix</keyword>
<dbReference type="Proteomes" id="UP001527925">
    <property type="component" value="Unassembled WGS sequence"/>
</dbReference>
<evidence type="ECO:0000313" key="4">
    <source>
        <dbReference type="Proteomes" id="UP001527925"/>
    </source>
</evidence>
<feature type="region of interest" description="Disordered" evidence="1">
    <location>
        <begin position="1"/>
        <end position="80"/>
    </location>
</feature>
<protein>
    <recommendedName>
        <fullName evidence="5">Transmembrane protein</fullName>
    </recommendedName>
</protein>